<dbReference type="InterPro" id="IPR053826">
    <property type="entry name" value="WDR75"/>
</dbReference>
<dbReference type="PANTHER" id="PTHR44215">
    <property type="entry name" value="WD REPEAT-CONTAINING PROTEIN 75"/>
    <property type="match status" value="1"/>
</dbReference>
<evidence type="ECO:0000256" key="7">
    <source>
        <dbReference type="ARBA" id="ARBA00022741"/>
    </source>
</evidence>
<keyword evidence="17" id="KW-1185">Reference proteome</keyword>
<evidence type="ECO:0000256" key="14">
    <source>
        <dbReference type="SAM" id="MobiDB-lite"/>
    </source>
</evidence>
<gene>
    <name evidence="16" type="ORF">WJX73_002618</name>
</gene>
<feature type="region of interest" description="Disordered" evidence="14">
    <location>
        <begin position="1168"/>
        <end position="1208"/>
    </location>
</feature>
<dbReference type="SMART" id="SM00220">
    <property type="entry name" value="S_TKc"/>
    <property type="match status" value="1"/>
</dbReference>
<keyword evidence="10" id="KW-0804">Transcription</keyword>
<dbReference type="PANTHER" id="PTHR44215:SF1">
    <property type="entry name" value="WD REPEAT-CONTAINING PROTEIN 75"/>
    <property type="match status" value="1"/>
</dbReference>
<dbReference type="InterPro" id="IPR008271">
    <property type="entry name" value="Ser/Thr_kinase_AS"/>
</dbReference>
<feature type="compositionally biased region" description="Polar residues" evidence="14">
    <location>
        <begin position="1476"/>
        <end position="1497"/>
    </location>
</feature>
<feature type="binding site" evidence="13">
    <location>
        <position position="785"/>
    </location>
    <ligand>
        <name>ATP</name>
        <dbReference type="ChEBI" id="CHEBI:30616"/>
    </ligand>
</feature>
<reference evidence="16 17" key="1">
    <citation type="journal article" date="2024" name="Nat. Commun.">
        <title>Phylogenomics reveals the evolutionary origins of lichenization in chlorophyte algae.</title>
        <authorList>
            <person name="Puginier C."/>
            <person name="Libourel C."/>
            <person name="Otte J."/>
            <person name="Skaloud P."/>
            <person name="Haon M."/>
            <person name="Grisel S."/>
            <person name="Petersen M."/>
            <person name="Berrin J.G."/>
            <person name="Delaux P.M."/>
            <person name="Dal Grande F."/>
            <person name="Keller J."/>
        </authorList>
    </citation>
    <scope>NUCLEOTIDE SEQUENCE [LARGE SCALE GENOMIC DNA]</scope>
    <source>
        <strain evidence="16 17">SAG 2036</strain>
    </source>
</reference>
<organism evidence="16 17">
    <name type="scientific">Symbiochloris irregularis</name>
    <dbReference type="NCBI Taxonomy" id="706552"/>
    <lineage>
        <taxon>Eukaryota</taxon>
        <taxon>Viridiplantae</taxon>
        <taxon>Chlorophyta</taxon>
        <taxon>core chlorophytes</taxon>
        <taxon>Trebouxiophyceae</taxon>
        <taxon>Trebouxiales</taxon>
        <taxon>Trebouxiaceae</taxon>
        <taxon>Symbiochloris</taxon>
    </lineage>
</organism>
<dbReference type="Gene3D" id="2.130.10.10">
    <property type="entry name" value="YVTN repeat-like/Quinoprotein amine dehydrogenase"/>
    <property type="match status" value="3"/>
</dbReference>
<feature type="compositionally biased region" description="Basic and acidic residues" evidence="14">
    <location>
        <begin position="1345"/>
        <end position="1362"/>
    </location>
</feature>
<evidence type="ECO:0000256" key="13">
    <source>
        <dbReference type="PROSITE-ProRule" id="PRU10141"/>
    </source>
</evidence>
<evidence type="ECO:0000256" key="11">
    <source>
        <dbReference type="ARBA" id="ARBA00023242"/>
    </source>
</evidence>
<keyword evidence="6" id="KW-0677">Repeat</keyword>
<feature type="region of interest" description="Disordered" evidence="14">
    <location>
        <begin position="1441"/>
        <end position="1505"/>
    </location>
</feature>
<dbReference type="InterPro" id="IPR017441">
    <property type="entry name" value="Protein_kinase_ATP_BS"/>
</dbReference>
<evidence type="ECO:0000256" key="4">
    <source>
        <dbReference type="ARBA" id="ARBA00022574"/>
    </source>
</evidence>
<evidence type="ECO:0000259" key="15">
    <source>
        <dbReference type="PROSITE" id="PS50011"/>
    </source>
</evidence>
<proteinExistence type="predicted"/>
<evidence type="ECO:0000256" key="3">
    <source>
        <dbReference type="ARBA" id="ARBA00022552"/>
    </source>
</evidence>
<keyword evidence="3" id="KW-0698">rRNA processing</keyword>
<dbReference type="GO" id="GO:2000234">
    <property type="term" value="P:positive regulation of rRNA processing"/>
    <property type="evidence" value="ECO:0007669"/>
    <property type="project" value="TreeGrafter"/>
</dbReference>
<evidence type="ECO:0000256" key="5">
    <source>
        <dbReference type="ARBA" id="ARBA00022679"/>
    </source>
</evidence>
<dbReference type="GO" id="GO:0003723">
    <property type="term" value="F:RNA binding"/>
    <property type="evidence" value="ECO:0007669"/>
    <property type="project" value="InterPro"/>
</dbReference>
<dbReference type="InterPro" id="IPR036322">
    <property type="entry name" value="WD40_repeat_dom_sf"/>
</dbReference>
<name>A0AAW1PQE8_9CHLO</name>
<accession>A0AAW1PQE8</accession>
<dbReference type="Pfam" id="PF00069">
    <property type="entry name" value="Pkinase"/>
    <property type="match status" value="1"/>
</dbReference>
<dbReference type="Proteomes" id="UP001465755">
    <property type="component" value="Unassembled WGS sequence"/>
</dbReference>
<feature type="compositionally biased region" description="Low complexity" evidence="14">
    <location>
        <begin position="1377"/>
        <end position="1391"/>
    </location>
</feature>
<evidence type="ECO:0000256" key="8">
    <source>
        <dbReference type="ARBA" id="ARBA00022777"/>
    </source>
</evidence>
<dbReference type="PROSITE" id="PS00108">
    <property type="entry name" value="PROTEIN_KINASE_ST"/>
    <property type="match status" value="1"/>
</dbReference>
<dbReference type="PROSITE" id="PS00107">
    <property type="entry name" value="PROTEIN_KINASE_ATP"/>
    <property type="match status" value="1"/>
</dbReference>
<keyword evidence="9 13" id="KW-0067">ATP-binding</keyword>
<dbReference type="Gene3D" id="1.10.510.10">
    <property type="entry name" value="Transferase(Phosphotransferase) domain 1"/>
    <property type="match status" value="1"/>
</dbReference>
<dbReference type="GO" id="GO:0045943">
    <property type="term" value="P:positive regulation of transcription by RNA polymerase I"/>
    <property type="evidence" value="ECO:0007669"/>
    <property type="project" value="InterPro"/>
</dbReference>
<keyword evidence="11" id="KW-0539">Nucleus</keyword>
<comment type="caution">
    <text evidence="16">The sequence shown here is derived from an EMBL/GenBank/DDBJ whole genome shotgun (WGS) entry which is preliminary data.</text>
</comment>
<evidence type="ECO:0000256" key="10">
    <source>
        <dbReference type="ARBA" id="ARBA00023163"/>
    </source>
</evidence>
<dbReference type="PROSITE" id="PS50011">
    <property type="entry name" value="PROTEIN_KINASE_DOM"/>
    <property type="match status" value="1"/>
</dbReference>
<feature type="region of interest" description="Disordered" evidence="14">
    <location>
        <begin position="1519"/>
        <end position="1582"/>
    </location>
</feature>
<feature type="domain" description="Protein kinase" evidence="15">
    <location>
        <begin position="757"/>
        <end position="1023"/>
    </location>
</feature>
<keyword evidence="8" id="KW-0418">Kinase</keyword>
<dbReference type="PROSITE" id="PS50294">
    <property type="entry name" value="WD_REPEATS_REGION"/>
    <property type="match status" value="2"/>
</dbReference>
<dbReference type="SMART" id="SM00320">
    <property type="entry name" value="WD40"/>
    <property type="match status" value="6"/>
</dbReference>
<dbReference type="InterPro" id="IPR001680">
    <property type="entry name" value="WD40_rpt"/>
</dbReference>
<feature type="region of interest" description="Disordered" evidence="14">
    <location>
        <begin position="1345"/>
        <end position="1391"/>
    </location>
</feature>
<feature type="repeat" description="WD" evidence="12">
    <location>
        <begin position="44"/>
        <end position="86"/>
    </location>
</feature>
<dbReference type="InterPro" id="IPR011009">
    <property type="entry name" value="Kinase-like_dom_sf"/>
</dbReference>
<dbReference type="Pfam" id="PF23869">
    <property type="entry name" value="Beta-prop_WDR75_1st"/>
    <property type="match status" value="2"/>
</dbReference>
<dbReference type="EMBL" id="JALJOQ010000009">
    <property type="protein sequence ID" value="KAK9812065.1"/>
    <property type="molecule type" value="Genomic_DNA"/>
</dbReference>
<feature type="region of interest" description="Disordered" evidence="14">
    <location>
        <begin position="1406"/>
        <end position="1428"/>
    </location>
</feature>
<dbReference type="GO" id="GO:0006364">
    <property type="term" value="P:rRNA processing"/>
    <property type="evidence" value="ECO:0007669"/>
    <property type="project" value="UniProtKB-KW"/>
</dbReference>
<keyword evidence="4 12" id="KW-0853">WD repeat</keyword>
<feature type="repeat" description="WD" evidence="12">
    <location>
        <begin position="222"/>
        <end position="263"/>
    </location>
</feature>
<dbReference type="SUPFAM" id="SSF50978">
    <property type="entry name" value="WD40 repeat-like"/>
    <property type="match status" value="2"/>
</dbReference>
<feature type="compositionally biased region" description="Polar residues" evidence="14">
    <location>
        <begin position="1412"/>
        <end position="1428"/>
    </location>
</feature>
<evidence type="ECO:0000256" key="12">
    <source>
        <dbReference type="PROSITE-ProRule" id="PRU00221"/>
    </source>
</evidence>
<dbReference type="GO" id="GO:0004672">
    <property type="term" value="F:protein kinase activity"/>
    <property type="evidence" value="ECO:0007669"/>
    <property type="project" value="InterPro"/>
</dbReference>
<dbReference type="InterPro" id="IPR000719">
    <property type="entry name" value="Prot_kinase_dom"/>
</dbReference>
<sequence length="1582" mass="167872">MVQGGGCLSSRPAVTTADGKHLVVPVADTVRLYGTASGSLAAVLKGHTQEVTAAVLNSRNDAQIYTASRDGTIILWDYAEGEIAKRYDVGFPVIHMVVPGRGKFAVLTLDVGGPVSRVRHFNLAAGSLFENAPRYDGLPPLTVSRSGKTVATFVRRTTHVWCPMQPKKPFLHIHATKAITCATISPDGEVLATGDATGRIRIYRQLLPAVLAAAGHPPCTTWHWHAHRVSCLTFGLDGAYLLSGGVEAVLVMWQMSTGQRSFLPRLGGPITSITPCVHDPAKFVLCQADNTIRIVNTATQSLETNIFGLQPPPRGLDHAAALLLPGSGELAIAVSNASMQLYDLQRDRHSALLQVAPRNTVSFTEDDSLSTRRASAAESSTSSEPLVAFAAASWDGSTLATVHCTPDASTYGGQLWTLQLWDKREGISSGSQRFELNSLISQPHRGAVTALAHHPTIHMLATTGQEGELRLWERHRKRKAPGVAAAGGHSTSWHCRSVASHRGEPMHAAAFSSDGSLLAASSPGAITLWDPHTNALLQTLPGPLFTEQATFHSLAFLPRTTVLAGVCSVPVPGIVAWDVAKKSVVWSSKVCVEGPIVADPEHACFAAALKVKHQGASQPSHQQRQGNAANPMGAVAVFGAESAVPKQLWALPGGSEGARVLFTPAQTPLHAAGAAITPQGMSPLVILTGQLLSSYLDLMLKRTVVPSTVGAHWRCDRDMAVAVEKAWQQSQAWLPPSTFATQVSLREAGLKICRRSDGGYDKIGQGGYGKVFKGMRNGATVVAIKALMAKETCPQSSQDVHDFSRALELELQVMHRARHPHIVTCFGVCMQATTQGSAFLLVMEYVDGGSLFNALGKGDRSVMWAGDGFGRQLAIQISDALAYLHDNKLAHLDVKSANILLSGDKQAAKLADFGLLQVTQEQKGAANRGLCRGTPGWMAPEVKLGFLVCERADIFALGVVIWELVTAERPHNHLPLRNVRVGEECEQWVADLISACLHPCPYCRPTARHVLTALRKSSAVPAIQFAATHAAHSTPEICSYLELIGWQELGTKELKVQHEGDRQSGDASQEEDTSTASTVQASCCCQLVKLFTACAYAIIPPCCLGMSGRPQEVIKVVYMPPEHPMSAPRNRQEILSIIQRARARRRAAAHHDGAAAGAEGCLEEPLLSGQADGASAPEMPAGDGSAQHCNEPAGPNSAVGSSCSEQTDFLAESSGPSYMAQITGLPNFQELASGAAGFRFQDLGTSAEPSLADALLSTVAHLESDRSLCKSMARHGTAAPNSNKEVLIDSVASPSVQADTLKQGAGGADMTTAASLSEGRYDSAMSAEKKSRDLERLVAQLKSEVTRLKQHADQAGPHRSDHLPGSSRGSQPPAQVSGGASSLEGSSALPPATGVELFRDLTPASPFEVPAGSTTVNTDRVSSWASQQRPLQASFDAGLQSKEGNKNEHSPSSSGNSTPHASAALSSVPSFGDSLYASSKRTATGGSEHAGSSSTPLLSGHASGDQWSLATRDLLSKLRSRRFSKRIDSPTTERPLGTDSAESPKASSRAEFEEQGAVRAAHRQHADKEPVEHNNDAPREAI</sequence>
<feature type="compositionally biased region" description="Polar residues" evidence="14">
    <location>
        <begin position="1450"/>
        <end position="1469"/>
    </location>
</feature>
<evidence type="ECO:0000256" key="6">
    <source>
        <dbReference type="ARBA" id="ARBA00022737"/>
    </source>
</evidence>
<feature type="compositionally biased region" description="Polar residues" evidence="14">
    <location>
        <begin position="1198"/>
        <end position="1207"/>
    </location>
</feature>
<dbReference type="GO" id="GO:0005524">
    <property type="term" value="F:ATP binding"/>
    <property type="evidence" value="ECO:0007669"/>
    <property type="project" value="UniProtKB-UniRule"/>
</dbReference>
<dbReference type="GO" id="GO:0032040">
    <property type="term" value="C:small-subunit processome"/>
    <property type="evidence" value="ECO:0007669"/>
    <property type="project" value="InterPro"/>
</dbReference>
<dbReference type="Pfam" id="PF23769">
    <property type="entry name" value="Beta-prop_WDR75_2nd"/>
    <property type="match status" value="1"/>
</dbReference>
<dbReference type="SUPFAM" id="SSF56112">
    <property type="entry name" value="Protein kinase-like (PK-like)"/>
    <property type="match status" value="1"/>
</dbReference>
<evidence type="ECO:0000313" key="16">
    <source>
        <dbReference type="EMBL" id="KAK9812065.1"/>
    </source>
</evidence>
<keyword evidence="5" id="KW-0808">Transferase</keyword>
<dbReference type="PROSITE" id="PS50082">
    <property type="entry name" value="WD_REPEATS_2"/>
    <property type="match status" value="3"/>
</dbReference>
<protein>
    <recommendedName>
        <fullName evidence="15">Protein kinase domain-containing protein</fullName>
    </recommendedName>
</protein>
<evidence type="ECO:0000256" key="9">
    <source>
        <dbReference type="ARBA" id="ARBA00022840"/>
    </source>
</evidence>
<dbReference type="InterPro" id="IPR015943">
    <property type="entry name" value="WD40/YVTN_repeat-like_dom_sf"/>
</dbReference>
<keyword evidence="7 13" id="KW-0547">Nucleotide-binding</keyword>
<keyword evidence="2" id="KW-0690">Ribosome biogenesis</keyword>
<evidence type="ECO:0000256" key="1">
    <source>
        <dbReference type="ARBA" id="ARBA00004604"/>
    </source>
</evidence>
<feature type="compositionally biased region" description="Basic and acidic residues" evidence="14">
    <location>
        <begin position="1564"/>
        <end position="1582"/>
    </location>
</feature>
<feature type="repeat" description="WD" evidence="12">
    <location>
        <begin position="441"/>
        <end position="473"/>
    </location>
</feature>
<evidence type="ECO:0000313" key="17">
    <source>
        <dbReference type="Proteomes" id="UP001465755"/>
    </source>
</evidence>
<evidence type="ECO:0000256" key="2">
    <source>
        <dbReference type="ARBA" id="ARBA00022517"/>
    </source>
</evidence>
<comment type="subcellular location">
    <subcellularLocation>
        <location evidence="1">Nucleus</location>
        <location evidence="1">Nucleolus</location>
    </subcellularLocation>
</comment>
<dbReference type="InterPro" id="IPR057644">
    <property type="entry name" value="Beta-prop_WDR75_2nd"/>
</dbReference>